<dbReference type="InterPro" id="IPR003501">
    <property type="entry name" value="PTS_EIIB_2/3"/>
</dbReference>
<dbReference type="PROSITE" id="PS51099">
    <property type="entry name" value="PTS_EIIB_TYPE_2"/>
    <property type="match status" value="1"/>
</dbReference>
<dbReference type="Gene3D" id="3.40.50.2300">
    <property type="match status" value="1"/>
</dbReference>
<sequence length="90" mass="9659">MKIIAVCGMGIGTSVLLKLNAEKVLRMLDIEATVEAADMATARAASFDAQIVLTTPELVESLKGINAEIIAIDHFFDLEELNSKLSKALL</sequence>
<accession>A0A6J6IHL7</accession>
<dbReference type="EMBL" id="CAEZVM010000002">
    <property type="protein sequence ID" value="CAB4623992.1"/>
    <property type="molecule type" value="Genomic_DNA"/>
</dbReference>
<dbReference type="InterPro" id="IPR013011">
    <property type="entry name" value="PTS_EIIB_2"/>
</dbReference>
<protein>
    <submittedName>
        <fullName evidence="3">Unannotated protein</fullName>
    </submittedName>
</protein>
<dbReference type="CDD" id="cd05563">
    <property type="entry name" value="PTS_IIB_ascorbate"/>
    <property type="match status" value="1"/>
</dbReference>
<dbReference type="InterPro" id="IPR036095">
    <property type="entry name" value="PTS_EIIB-like_sf"/>
</dbReference>
<dbReference type="AlphaFoldDB" id="A0A6J6IHL7"/>
<dbReference type="GO" id="GO:0009401">
    <property type="term" value="P:phosphoenolpyruvate-dependent sugar phosphotransferase system"/>
    <property type="evidence" value="ECO:0007669"/>
    <property type="project" value="InterPro"/>
</dbReference>
<gene>
    <name evidence="3" type="ORF">UFOPK2032_00082</name>
</gene>
<keyword evidence="1" id="KW-0808">Transferase</keyword>
<reference evidence="3" key="1">
    <citation type="submission" date="2020-05" db="EMBL/GenBank/DDBJ databases">
        <authorList>
            <person name="Chiriac C."/>
            <person name="Salcher M."/>
            <person name="Ghai R."/>
            <person name="Kavagutti S V."/>
        </authorList>
    </citation>
    <scope>NUCLEOTIDE SEQUENCE</scope>
</reference>
<dbReference type="Pfam" id="PF02302">
    <property type="entry name" value="PTS_IIB"/>
    <property type="match status" value="1"/>
</dbReference>
<feature type="domain" description="PTS EIIB type-2" evidence="2">
    <location>
        <begin position="1"/>
        <end position="90"/>
    </location>
</feature>
<name>A0A6J6IHL7_9ZZZZ</name>
<organism evidence="3">
    <name type="scientific">freshwater metagenome</name>
    <dbReference type="NCBI Taxonomy" id="449393"/>
    <lineage>
        <taxon>unclassified sequences</taxon>
        <taxon>metagenomes</taxon>
        <taxon>ecological metagenomes</taxon>
    </lineage>
</organism>
<evidence type="ECO:0000256" key="1">
    <source>
        <dbReference type="ARBA" id="ARBA00022679"/>
    </source>
</evidence>
<evidence type="ECO:0000313" key="3">
    <source>
        <dbReference type="EMBL" id="CAB4623992.1"/>
    </source>
</evidence>
<dbReference type="GO" id="GO:0008982">
    <property type="term" value="F:protein-N(PI)-phosphohistidine-sugar phosphotransferase activity"/>
    <property type="evidence" value="ECO:0007669"/>
    <property type="project" value="InterPro"/>
</dbReference>
<dbReference type="SUPFAM" id="SSF52794">
    <property type="entry name" value="PTS system IIB component-like"/>
    <property type="match status" value="1"/>
</dbReference>
<evidence type="ECO:0000259" key="2">
    <source>
        <dbReference type="PROSITE" id="PS51099"/>
    </source>
</evidence>
<proteinExistence type="predicted"/>